<accession>A0ABS6VQH6</accession>
<evidence type="ECO:0000256" key="7">
    <source>
        <dbReference type="ARBA" id="ARBA00042773"/>
    </source>
</evidence>
<dbReference type="RefSeq" id="WP_219042229.1">
    <property type="nucleotide sequence ID" value="NZ_JAHWDQ010000001.1"/>
</dbReference>
<evidence type="ECO:0000313" key="11">
    <source>
        <dbReference type="Proteomes" id="UP001166291"/>
    </source>
</evidence>
<dbReference type="EMBL" id="JAHWDQ010000001">
    <property type="protein sequence ID" value="MBW2940000.1"/>
    <property type="molecule type" value="Genomic_DNA"/>
</dbReference>
<comment type="pathway">
    <text evidence="2">Lipid metabolism; fatty acid beta-oxidation.</text>
</comment>
<evidence type="ECO:0000256" key="3">
    <source>
        <dbReference type="ARBA" id="ARBA00022598"/>
    </source>
</evidence>
<evidence type="ECO:0000256" key="1">
    <source>
        <dbReference type="ARBA" id="ARBA00004170"/>
    </source>
</evidence>
<dbReference type="Pfam" id="PF00501">
    <property type="entry name" value="AMP-binding"/>
    <property type="match status" value="1"/>
</dbReference>
<evidence type="ECO:0000256" key="4">
    <source>
        <dbReference type="ARBA" id="ARBA00023136"/>
    </source>
</evidence>
<protein>
    <recommendedName>
        <fullName evidence="6">Long-chain-fatty-acid--CoA ligase</fullName>
        <ecNumber evidence="5">6.2.1.3</ecNumber>
    </recommendedName>
    <alternativeName>
        <fullName evidence="7">Long-chain acyl-CoA synthetase</fullName>
    </alternativeName>
</protein>
<keyword evidence="3" id="KW-0436">Ligase</keyword>
<proteinExistence type="predicted"/>
<evidence type="ECO:0000259" key="9">
    <source>
        <dbReference type="Pfam" id="PF13193"/>
    </source>
</evidence>
<name>A0ABS6VQH6_9GAMM</name>
<dbReference type="InterPro" id="IPR020845">
    <property type="entry name" value="AMP-binding_CS"/>
</dbReference>
<keyword evidence="4" id="KW-0472">Membrane</keyword>
<organism evidence="10 11">
    <name type="scientific">Zhongshania aquimaris</name>
    <dbReference type="NCBI Taxonomy" id="2857107"/>
    <lineage>
        <taxon>Bacteria</taxon>
        <taxon>Pseudomonadati</taxon>
        <taxon>Pseudomonadota</taxon>
        <taxon>Gammaproteobacteria</taxon>
        <taxon>Cellvibrionales</taxon>
        <taxon>Spongiibacteraceae</taxon>
        <taxon>Zhongshania</taxon>
    </lineage>
</organism>
<reference evidence="10" key="1">
    <citation type="submission" date="2021-07" db="EMBL/GenBank/DDBJ databases">
        <title>Zhongshania sp. CAU 1632 isolated from seawater.</title>
        <authorList>
            <person name="Kim W."/>
        </authorList>
    </citation>
    <scope>NUCLEOTIDE SEQUENCE</scope>
    <source>
        <strain evidence="10">CAU 1632</strain>
    </source>
</reference>
<dbReference type="PANTHER" id="PTHR43767:SF8">
    <property type="entry name" value="LONG-CHAIN-FATTY-ACID--COA LIGASE"/>
    <property type="match status" value="1"/>
</dbReference>
<dbReference type="EC" id="6.2.1.3" evidence="5"/>
<dbReference type="InterPro" id="IPR000873">
    <property type="entry name" value="AMP-dep_synth/lig_dom"/>
</dbReference>
<evidence type="ECO:0000256" key="2">
    <source>
        <dbReference type="ARBA" id="ARBA00005005"/>
    </source>
</evidence>
<dbReference type="PANTHER" id="PTHR43767">
    <property type="entry name" value="LONG-CHAIN-FATTY-ACID--COA LIGASE"/>
    <property type="match status" value="1"/>
</dbReference>
<dbReference type="InterPro" id="IPR025110">
    <property type="entry name" value="AMP-bd_C"/>
</dbReference>
<dbReference type="InterPro" id="IPR050237">
    <property type="entry name" value="ATP-dep_AMP-bd_enzyme"/>
</dbReference>
<sequence length="526" mass="56825">MNDTNTVVNLLEHAFTTYPDKPAFTCLGKTLTYKELDSLSSQFAIFLQTQTDLKPGDRLAIQLPNLLQYPVAAFGAMRAGIVIVNTNPLYTPREMQHQFSDSGAKALVTLASQKAVLETVAKNTQIQTVILTDVGDLHSAIAAGANSQSMPKSGLLSEVGFRDALAAGANADFTAVALEPHSLALLQYTGGTTGVAKGAMLAHQNLVANARQCIAQSTAYFNEGAETYVAALPLYHIYAFTVQMLTLIFRGGHNILIPDPRNTDALVEAVKPYAFTGFPGISTLFASLCNNPSFQQLNFSALKSTSAGGMALSEKVATQWKALTGIEIAEGYGMTESSPVISSNPPGRIQSGTIGIPVPGTEVRIIDREGNTLPDGKAGELCVRGPQVMQGYWQRPEATAEVVSDDGWLRTGDIAIRQQDGYLKLVDRLKDIILVSGFNVYPNEIEEVASSYPDILECAAISVPDSQSGEAIKLFVVPTSNRFDADRLRDYLRTQLTPYKVPKHIALIDELPKSNVGKILRRELRD</sequence>
<evidence type="ECO:0000259" key="8">
    <source>
        <dbReference type="Pfam" id="PF00501"/>
    </source>
</evidence>
<keyword evidence="11" id="KW-1185">Reference proteome</keyword>
<comment type="subcellular location">
    <subcellularLocation>
        <location evidence="1">Membrane</location>
        <topology evidence="1">Peripheral membrane protein</topology>
    </subcellularLocation>
</comment>
<dbReference type="CDD" id="cd05936">
    <property type="entry name" value="FC-FACS_FadD_like"/>
    <property type="match status" value="1"/>
</dbReference>
<dbReference type="Proteomes" id="UP001166291">
    <property type="component" value="Unassembled WGS sequence"/>
</dbReference>
<evidence type="ECO:0000313" key="10">
    <source>
        <dbReference type="EMBL" id="MBW2940000.1"/>
    </source>
</evidence>
<feature type="domain" description="AMP-dependent synthetase/ligase" evidence="8">
    <location>
        <begin position="12"/>
        <end position="393"/>
    </location>
</feature>
<dbReference type="Pfam" id="PF13193">
    <property type="entry name" value="AMP-binding_C"/>
    <property type="match status" value="1"/>
</dbReference>
<gene>
    <name evidence="10" type="ORF">KXJ70_04400</name>
</gene>
<evidence type="ECO:0000256" key="5">
    <source>
        <dbReference type="ARBA" id="ARBA00026121"/>
    </source>
</evidence>
<feature type="domain" description="AMP-binding enzyme C-terminal" evidence="9">
    <location>
        <begin position="444"/>
        <end position="518"/>
    </location>
</feature>
<evidence type="ECO:0000256" key="6">
    <source>
        <dbReference type="ARBA" id="ARBA00039545"/>
    </source>
</evidence>
<comment type="caution">
    <text evidence="10">The sequence shown here is derived from an EMBL/GenBank/DDBJ whole genome shotgun (WGS) entry which is preliminary data.</text>
</comment>
<dbReference type="PROSITE" id="PS00455">
    <property type="entry name" value="AMP_BINDING"/>
    <property type="match status" value="1"/>
</dbReference>